<dbReference type="GO" id="GO:0016757">
    <property type="term" value="F:glycosyltransferase activity"/>
    <property type="evidence" value="ECO:0007669"/>
    <property type="project" value="UniProtKB-KW"/>
</dbReference>
<dbReference type="PROSITE" id="PS51672">
    <property type="entry name" value="ACT_LIKE"/>
    <property type="match status" value="2"/>
</dbReference>
<dbReference type="GO" id="GO:0006565">
    <property type="term" value="P:L-serine catabolic process"/>
    <property type="evidence" value="ECO:0007669"/>
    <property type="project" value="TreeGrafter"/>
</dbReference>
<dbReference type="GO" id="GO:0003677">
    <property type="term" value="F:DNA binding"/>
    <property type="evidence" value="ECO:0007669"/>
    <property type="project" value="UniProtKB-KW"/>
</dbReference>
<evidence type="ECO:0000256" key="16">
    <source>
        <dbReference type="ARBA" id="ARBA00022989"/>
    </source>
</evidence>
<dbReference type="InterPro" id="IPR005787">
    <property type="entry name" value="Thr_deHydtase_biosynth"/>
</dbReference>
<comment type="pathway">
    <text evidence="5 21">Amino-acid biosynthesis; L-isoleucine biosynthesis; 2-oxobutanoate from L-threonine: step 1/1.</text>
</comment>
<feature type="region of interest" description="Disordered" evidence="22">
    <location>
        <begin position="1556"/>
        <end position="1588"/>
    </location>
</feature>
<feature type="domain" description="HTH CENPB-type" evidence="24">
    <location>
        <begin position="1458"/>
        <end position="1533"/>
    </location>
</feature>
<keyword evidence="14" id="KW-0677">Repeat</keyword>
<dbReference type="eggNOG" id="KOG2547">
    <property type="taxonomic scope" value="Eukaryota"/>
</dbReference>
<proteinExistence type="inferred from homology"/>
<dbReference type="PANTHER" id="PTHR48078">
    <property type="entry name" value="THREONINE DEHYDRATASE, MITOCHONDRIAL-RELATED"/>
    <property type="match status" value="1"/>
</dbReference>
<dbReference type="PROSITE" id="PS51253">
    <property type="entry name" value="HTH_CENPB"/>
    <property type="match status" value="1"/>
</dbReference>
<dbReference type="EMBL" id="JQFK01000001">
    <property type="protein sequence ID" value="KGK40707.1"/>
    <property type="molecule type" value="Genomic_DNA"/>
</dbReference>
<feature type="transmembrane region" description="Helical" evidence="23">
    <location>
        <begin position="1038"/>
        <end position="1065"/>
    </location>
</feature>
<sequence>MHSINIKGPIRLTKTKLIRTNSTLVLKNREYFLSKYPNLKGTDLGEDGKPDYTKMILRSKVYDLLDETPITRATLLSKKTNSTVFLKREDLSPVFSFKLRGAYNMIANLPQEEKSKGVIAYSAGNHAQGVAYASNKLGINATIVMPMGTPSIKSENVLRLGAKIVYYGDDFDDARKESTRLAIQHGYTTIPAFDHPLIIAGQGTIALELLRQIKSNSLSAIFIGIGGGGMLAGIGTYIKRFAPEVKIIGIETFDADGMYQSLQTGETITLEKVGSFADGTAIKMVGDETFRLCQEFGIDEIVHVNTDEISAAIKDIFEDTRTIVEPSGAMPVAGMKKYIANHPEIDHSDKTYVPVLSGANMNFDRLRFVSERAVLGEGKEVFLGVQIPNVPGTLKKLQSIIYPRSVTEFSYRVSSDSKITDTYLSFNVKDKETELKEVLTKLNEMGFKAYDLTNNEMAKTHGRYLIGGKNKARERIVHFEFPEKYGALNEFLELLSSEWNISLFHYRNHGDDIGKVLTGIDVEEHEDDKLRKFLDSMGYKYTDETENEVVNKRLATLQLKYQPRPIRTLLKVVKYDKSDINSGPRTLDSVLSFLPTLKVRNNYNTNSSESPDLSNHSSNENCNVFICVSQRDFPLGIHQRILPTLVWKGIDLNNVHWVLTDADQICSYHGVAKVSQQNVEIVKMRYLNDLNTYLGFFRDVKIKDESVDVTSLFETYPNSEEMFRPLKKYKVHISNLHLYSAKLPWTVPSIMESIDFDYSENSSMYVIGQTNTGKTSLVKDILRTTSESINSANPDCISDHNKVKPEPYPFSSSFNHYTTPGLQIVDTPGYVRKNGGIWGHVNKWGAVLLQIKKDWKAPKVKQLRLCPRFSQYTGKPNVNNTGFSIGKLVYLKPWTKDSQVQSISVKVGRNMPGSIKPMCFSEIQEKLASKEGIIKEKQWVRYLVEGNDYEIILDNIGSFKVKTHCASKVYWEMILPERVRVLSRSYDKEKASENFREPKLEENLNLFRTFYNNSLIHWPIDIDNEMPLRPGYHEGLTFAQLLVVPILILYCVVLILVLTGFIQILKYFNRDSQRELENAINNSALEGVTILRPIKGIDPQMEWCLESSFKQDYLKSKIEIVFCVQSSTDPGIPIIRKLISKYPETDAKLLVDKDQDHLDNFGPNPKVNNLHKGYKAAKYDIIWVLDSNVYTYPQTLKRSVYTLQNNLNNGSGIPTLLGSKKKVKLVTHVPIVISTSKHMTNWGSKLDEMFMSTSHGKFYVALNRVQPAPCVNGKSNLYRRSDLDSAVSRITNTHVEEGDGFKHFAKYIGEDNMIAIALWDGVDGCAGMSRDIVLQPIGGQNSVRDYIARRVRWLRVRKYMVLAATLIEPATESLVSGVLGSFSINKKTNRTTLEEKIMIIDYFRSSNRPQNETVEHFKDKYSISTSSLSAWIRQEDELRKRYNDSMKEPFGISNNVKHSKRKGTFKYAQINDAMSKVVAQRLREKLPINESILRKYWAEYAKKYGVSDPKRVESFSHGWLANFKKRLGLKITKNKTLGVDENESIVGDSIHSRYATESYGDTNNNSNNNNDKSTITNNNANSNNNNVQSKENENIHFSNGIATLKRPYNSIDTTVTSPLLSEDSFKRSRNSFQFDLLPTPMINRNSFQRNSDDLSVNPYLKLPPQHQPQQQGVPSSSHFQNYSTGLNYTKPETFSHPSLPILTNTSIANHPNVAPASFRNPYDCPQPYNRMDHLKFDGTNLNPLNQQSVVDRLKLPIKPDMGVETPSTTENSMDIETMEKLLFVKADCFFKQFKSSSDFTQSRELFEELKTKFVADKIDYLSRRS</sequence>
<dbReference type="VEuPathDB" id="FungiDB:C5L36_0A11960"/>
<dbReference type="Gene3D" id="3.40.50.300">
    <property type="entry name" value="P-loop containing nucleotide triphosphate hydrolases"/>
    <property type="match status" value="1"/>
</dbReference>
<keyword evidence="19 21" id="KW-0456">Lyase</keyword>
<dbReference type="InterPro" id="IPR045865">
    <property type="entry name" value="ACT-like_dom_sf"/>
</dbReference>
<keyword evidence="15 21" id="KW-0663">Pyridoxal phosphate</keyword>
<evidence type="ECO:0000256" key="8">
    <source>
        <dbReference type="ARBA" id="ARBA00010869"/>
    </source>
</evidence>
<evidence type="ECO:0000256" key="3">
    <source>
        <dbReference type="ARBA" id="ARBA00004141"/>
    </source>
</evidence>
<evidence type="ECO:0000256" key="12">
    <source>
        <dbReference type="ARBA" id="ARBA00022679"/>
    </source>
</evidence>
<dbReference type="PANTHER" id="PTHR48078:SF11">
    <property type="entry name" value="THREONINE DEHYDRATASE, MITOCHONDRIAL"/>
    <property type="match status" value="1"/>
</dbReference>
<evidence type="ECO:0000313" key="27">
    <source>
        <dbReference type="Proteomes" id="UP000029867"/>
    </source>
</evidence>
<dbReference type="InterPro" id="IPR006600">
    <property type="entry name" value="HTH_CenpB_DNA-bd_dom"/>
</dbReference>
<feature type="domain" description="ACT-like" evidence="25">
    <location>
        <begin position="475"/>
        <end position="546"/>
    </location>
</feature>
<evidence type="ECO:0000256" key="13">
    <source>
        <dbReference type="ARBA" id="ARBA00022692"/>
    </source>
</evidence>
<dbReference type="CDD" id="cd04907">
    <property type="entry name" value="ACT_ThrD-I_2"/>
    <property type="match status" value="1"/>
</dbReference>
<dbReference type="InterPro" id="IPR036052">
    <property type="entry name" value="TrpB-like_PALP_sf"/>
</dbReference>
<dbReference type="Gene3D" id="3.90.550.10">
    <property type="entry name" value="Spore Coat Polysaccharide Biosynthesis Protein SpsA, Chain A"/>
    <property type="match status" value="1"/>
</dbReference>
<evidence type="ECO:0000256" key="5">
    <source>
        <dbReference type="ARBA" id="ARBA00004810"/>
    </source>
</evidence>
<dbReference type="GO" id="GO:0006665">
    <property type="term" value="P:sphingolipid metabolic process"/>
    <property type="evidence" value="ECO:0007669"/>
    <property type="project" value="UniProtKB-UniPathway"/>
</dbReference>
<protein>
    <recommendedName>
        <fullName evidence="21">Threonine dehydratase</fullName>
        <ecNumber evidence="21">4.3.1.19</ecNumber>
    </recommendedName>
    <alternativeName>
        <fullName evidence="21">Threonine deaminase</fullName>
    </alternativeName>
</protein>
<dbReference type="SMART" id="SM00674">
    <property type="entry name" value="CENPB"/>
    <property type="match status" value="1"/>
</dbReference>
<evidence type="ECO:0000256" key="21">
    <source>
        <dbReference type="RuleBase" id="RU362012"/>
    </source>
</evidence>
<keyword evidence="10 21" id="KW-0412">Isoleucine biosynthesis</keyword>
<evidence type="ECO:0000256" key="1">
    <source>
        <dbReference type="ARBA" id="ARBA00001274"/>
    </source>
</evidence>
<keyword evidence="16 23" id="KW-1133">Transmembrane helix</keyword>
<evidence type="ECO:0000313" key="26">
    <source>
        <dbReference type="EMBL" id="KGK40707.1"/>
    </source>
</evidence>
<comment type="similarity">
    <text evidence="7">Belongs to the glycosyltransferase 2 family.</text>
</comment>
<dbReference type="Pfam" id="PF03221">
    <property type="entry name" value="HTH_Tnp_Tc5"/>
    <property type="match status" value="1"/>
</dbReference>
<dbReference type="FunFam" id="3.40.50.1100:FF:000005">
    <property type="entry name" value="Threonine dehydratase catabolic"/>
    <property type="match status" value="1"/>
</dbReference>
<dbReference type="UniPathway" id="UPA00047">
    <property type="reaction ID" value="UER00054"/>
</dbReference>
<dbReference type="SUPFAM" id="SSF46689">
    <property type="entry name" value="Homeodomain-like"/>
    <property type="match status" value="1"/>
</dbReference>
<dbReference type="FunFam" id="3.40.50.1100:FF:000008">
    <property type="entry name" value="L-threonine dehydratase"/>
    <property type="match status" value="1"/>
</dbReference>
<dbReference type="InterPro" id="IPR001721">
    <property type="entry name" value="TD_ACT-like"/>
</dbReference>
<dbReference type="InterPro" id="IPR009057">
    <property type="entry name" value="Homeodomain-like_sf"/>
</dbReference>
<dbReference type="Gene3D" id="3.40.50.1100">
    <property type="match status" value="2"/>
</dbReference>
<comment type="subcellular location">
    <subcellularLocation>
        <location evidence="3">Membrane</location>
        <topology evidence="3">Multi-pass membrane protein</topology>
    </subcellularLocation>
</comment>
<dbReference type="GO" id="GO:0004794">
    <property type="term" value="F:threonine deaminase activity"/>
    <property type="evidence" value="ECO:0007669"/>
    <property type="project" value="UniProtKB-UniRule"/>
</dbReference>
<evidence type="ECO:0000256" key="11">
    <source>
        <dbReference type="ARBA" id="ARBA00022676"/>
    </source>
</evidence>
<evidence type="ECO:0000256" key="15">
    <source>
        <dbReference type="ARBA" id="ARBA00022898"/>
    </source>
</evidence>
<keyword evidence="13 23" id="KW-0812">Transmembrane</keyword>
<evidence type="ECO:0000256" key="14">
    <source>
        <dbReference type="ARBA" id="ARBA00022737"/>
    </source>
</evidence>
<dbReference type="PROSITE" id="PS00165">
    <property type="entry name" value="DEHYDRATASE_SER_THR"/>
    <property type="match status" value="1"/>
</dbReference>
<gene>
    <name evidence="26" type="ORF">JL09_g174</name>
</gene>
<dbReference type="InterPro" id="IPR025993">
    <property type="entry name" value="Ceramide_glucosylTrfase"/>
</dbReference>
<evidence type="ECO:0000256" key="17">
    <source>
        <dbReference type="ARBA" id="ARBA00023125"/>
    </source>
</evidence>
<dbReference type="EC" id="4.3.1.19" evidence="21"/>
<organism evidence="26 27">
    <name type="scientific">Pichia kudriavzevii</name>
    <name type="common">Yeast</name>
    <name type="synonym">Issatchenkia orientalis</name>
    <dbReference type="NCBI Taxonomy" id="4909"/>
    <lineage>
        <taxon>Eukaryota</taxon>
        <taxon>Fungi</taxon>
        <taxon>Dikarya</taxon>
        <taxon>Ascomycota</taxon>
        <taxon>Saccharomycotina</taxon>
        <taxon>Pichiomycetes</taxon>
        <taxon>Pichiales</taxon>
        <taxon>Pichiaceae</taxon>
        <taxon>Pichia</taxon>
    </lineage>
</organism>
<keyword evidence="17" id="KW-0238">DNA-binding</keyword>
<evidence type="ECO:0000256" key="6">
    <source>
        <dbReference type="ARBA" id="ARBA00004991"/>
    </source>
</evidence>
<dbReference type="VEuPathDB" id="FungiDB:C5L36_0A11970"/>
<dbReference type="InterPro" id="IPR029044">
    <property type="entry name" value="Nucleotide-diphossugar_trans"/>
</dbReference>
<dbReference type="GO" id="GO:0030170">
    <property type="term" value="F:pyridoxal phosphate binding"/>
    <property type="evidence" value="ECO:0007669"/>
    <property type="project" value="InterPro"/>
</dbReference>
<dbReference type="InterPro" id="IPR000634">
    <property type="entry name" value="Ser/Thr_deHydtase_PyrdxlP-BS"/>
</dbReference>
<dbReference type="NCBIfam" id="TIGR01124">
    <property type="entry name" value="ilvA_2Cterm"/>
    <property type="match status" value="1"/>
</dbReference>
<dbReference type="Proteomes" id="UP000029867">
    <property type="component" value="Unassembled WGS sequence"/>
</dbReference>
<evidence type="ECO:0000256" key="7">
    <source>
        <dbReference type="ARBA" id="ARBA00006739"/>
    </source>
</evidence>
<name>A0A099P8T4_PICKU</name>
<dbReference type="InterPro" id="IPR027417">
    <property type="entry name" value="P-loop_NTPase"/>
</dbReference>
<keyword evidence="18 23" id="KW-0472">Membrane</keyword>
<dbReference type="Pfam" id="PF13506">
    <property type="entry name" value="Glyco_transf_21"/>
    <property type="match status" value="1"/>
</dbReference>
<dbReference type="CDD" id="cd01562">
    <property type="entry name" value="Thr-dehyd"/>
    <property type="match status" value="1"/>
</dbReference>
<dbReference type="InterPro" id="IPR038110">
    <property type="entry name" value="TD_ACT-like_sf"/>
</dbReference>
<comment type="catalytic activity">
    <reaction evidence="1 21">
        <text>L-threonine = 2-oxobutanoate + NH4(+)</text>
        <dbReference type="Rhea" id="RHEA:22108"/>
        <dbReference type="ChEBI" id="CHEBI:16763"/>
        <dbReference type="ChEBI" id="CHEBI:28938"/>
        <dbReference type="ChEBI" id="CHEBI:57926"/>
        <dbReference type="EC" id="4.3.1.19"/>
    </reaction>
</comment>
<dbReference type="NCBIfam" id="NF006674">
    <property type="entry name" value="PRK09224.1"/>
    <property type="match status" value="1"/>
</dbReference>
<keyword evidence="20 21" id="KW-0100">Branched-chain amino acid biosynthesis</keyword>
<dbReference type="Gene3D" id="3.40.1020.10">
    <property type="entry name" value="Biosynthetic Threonine Deaminase, Domain 3"/>
    <property type="match status" value="1"/>
</dbReference>
<dbReference type="VEuPathDB" id="FungiDB:C5L36_0A11990"/>
<dbReference type="InterPro" id="IPR001926">
    <property type="entry name" value="TrpB-like_PALP"/>
</dbReference>
<dbReference type="SUPFAM" id="SSF53448">
    <property type="entry name" value="Nucleotide-diphospho-sugar transferases"/>
    <property type="match status" value="1"/>
</dbReference>
<dbReference type="SUPFAM" id="SSF52540">
    <property type="entry name" value="P-loop containing nucleoside triphosphate hydrolases"/>
    <property type="match status" value="1"/>
</dbReference>
<comment type="cofactor">
    <cofactor evidence="2 21">
        <name>pyridoxal 5'-phosphate</name>
        <dbReference type="ChEBI" id="CHEBI:597326"/>
    </cofactor>
</comment>
<feature type="transmembrane region" description="Helical" evidence="23">
    <location>
        <begin position="1359"/>
        <end position="1382"/>
    </location>
</feature>
<dbReference type="eggNOG" id="KOG1250">
    <property type="taxonomic scope" value="Eukaryota"/>
</dbReference>
<feature type="compositionally biased region" description="Low complexity" evidence="22">
    <location>
        <begin position="1562"/>
        <end position="1588"/>
    </location>
</feature>
<dbReference type="SUPFAM" id="SSF53686">
    <property type="entry name" value="Tryptophan synthase beta subunit-like PLP-dependent enzymes"/>
    <property type="match status" value="1"/>
</dbReference>
<dbReference type="CDD" id="cd02520">
    <property type="entry name" value="Glucosylceramide_synthase"/>
    <property type="match status" value="1"/>
</dbReference>
<comment type="similarity">
    <text evidence="8 21">Belongs to the serine/threonine dehydratase family.</text>
</comment>
<feature type="domain" description="ACT-like" evidence="25">
    <location>
        <begin position="381"/>
        <end position="454"/>
    </location>
</feature>
<dbReference type="UniPathway" id="UPA00222"/>
<evidence type="ECO:0000256" key="4">
    <source>
        <dbReference type="ARBA" id="ARBA00004760"/>
    </source>
</evidence>
<comment type="caution">
    <text evidence="26">The sequence shown here is derived from an EMBL/GenBank/DDBJ whole genome shotgun (WGS) entry which is preliminary data.</text>
</comment>
<evidence type="ECO:0000256" key="9">
    <source>
        <dbReference type="ARBA" id="ARBA00022605"/>
    </source>
</evidence>
<dbReference type="GO" id="GO:0009097">
    <property type="term" value="P:isoleucine biosynthetic process"/>
    <property type="evidence" value="ECO:0007669"/>
    <property type="project" value="UniProtKB-UniRule"/>
</dbReference>
<dbReference type="VEuPathDB" id="FungiDB:C5L36_0A12000"/>
<evidence type="ECO:0000256" key="20">
    <source>
        <dbReference type="ARBA" id="ARBA00023304"/>
    </source>
</evidence>
<dbReference type="InterPro" id="IPR050147">
    <property type="entry name" value="Ser/Thr_Dehydratase"/>
</dbReference>
<accession>A0A099P8T4</accession>
<dbReference type="GO" id="GO:0006567">
    <property type="term" value="P:L-threonine catabolic process"/>
    <property type="evidence" value="ECO:0007669"/>
    <property type="project" value="TreeGrafter"/>
</dbReference>
<dbReference type="HOGENOM" id="CLU_237498_0_0_1"/>
<evidence type="ECO:0000256" key="19">
    <source>
        <dbReference type="ARBA" id="ARBA00023239"/>
    </source>
</evidence>
<evidence type="ECO:0000259" key="24">
    <source>
        <dbReference type="PROSITE" id="PS51253"/>
    </source>
</evidence>
<evidence type="ECO:0000256" key="22">
    <source>
        <dbReference type="SAM" id="MobiDB-lite"/>
    </source>
</evidence>
<evidence type="ECO:0000256" key="2">
    <source>
        <dbReference type="ARBA" id="ARBA00001933"/>
    </source>
</evidence>
<evidence type="ECO:0000256" key="10">
    <source>
        <dbReference type="ARBA" id="ARBA00022624"/>
    </source>
</evidence>
<dbReference type="GO" id="GO:0016020">
    <property type="term" value="C:membrane"/>
    <property type="evidence" value="ECO:0007669"/>
    <property type="project" value="UniProtKB-SubCell"/>
</dbReference>
<dbReference type="VEuPathDB" id="FungiDB:C5L36_0A11980"/>
<comment type="pathway">
    <text evidence="6">Sphingolipid metabolism.</text>
</comment>
<dbReference type="Gene3D" id="1.10.10.60">
    <property type="entry name" value="Homeodomain-like"/>
    <property type="match status" value="1"/>
</dbReference>
<keyword evidence="12" id="KW-0808">Transferase</keyword>
<reference evidence="27" key="1">
    <citation type="journal article" date="2014" name="Microb. Cell Fact.">
        <title>Exploiting Issatchenkia orientalis SD108 for succinic acid production.</title>
        <authorList>
            <person name="Xiao H."/>
            <person name="Shao Z."/>
            <person name="Jiang Y."/>
            <person name="Dole S."/>
            <person name="Zhao H."/>
        </authorList>
    </citation>
    <scope>NUCLEOTIDE SEQUENCE [LARGE SCALE GENOMIC DNA]</scope>
    <source>
        <strain evidence="27">SD108</strain>
    </source>
</reference>
<evidence type="ECO:0000259" key="25">
    <source>
        <dbReference type="PROSITE" id="PS51672"/>
    </source>
</evidence>
<dbReference type="SUPFAM" id="SSF55021">
    <property type="entry name" value="ACT-like"/>
    <property type="match status" value="1"/>
</dbReference>
<keyword evidence="11" id="KW-0328">Glycosyltransferase</keyword>
<evidence type="ECO:0000256" key="23">
    <source>
        <dbReference type="SAM" id="Phobius"/>
    </source>
</evidence>
<comment type="pathway">
    <text evidence="4">Lipid metabolism; sphingolipid metabolism.</text>
</comment>
<dbReference type="Pfam" id="PF00291">
    <property type="entry name" value="PALP"/>
    <property type="match status" value="1"/>
</dbReference>
<keyword evidence="9 21" id="KW-0028">Amino-acid biosynthesis</keyword>
<dbReference type="GO" id="GO:0003941">
    <property type="term" value="F:L-serine ammonia-lyase activity"/>
    <property type="evidence" value="ECO:0007669"/>
    <property type="project" value="TreeGrafter"/>
</dbReference>
<evidence type="ECO:0000256" key="18">
    <source>
        <dbReference type="ARBA" id="ARBA00023136"/>
    </source>
</evidence>
<dbReference type="Pfam" id="PF00585">
    <property type="entry name" value="Thr_dehydrat_C"/>
    <property type="match status" value="2"/>
</dbReference>